<dbReference type="Proteomes" id="UP001054837">
    <property type="component" value="Unassembled WGS sequence"/>
</dbReference>
<evidence type="ECO:0000313" key="2">
    <source>
        <dbReference type="EMBL" id="GIY66766.1"/>
    </source>
</evidence>
<accession>A0AAV4V9Z1</accession>
<gene>
    <name evidence="2" type="ORF">CDAR_473031</name>
</gene>
<dbReference type="AlphaFoldDB" id="A0AAV4V9Z1"/>
<evidence type="ECO:0000313" key="3">
    <source>
        <dbReference type="Proteomes" id="UP001054837"/>
    </source>
</evidence>
<proteinExistence type="predicted"/>
<evidence type="ECO:0000256" key="1">
    <source>
        <dbReference type="SAM" id="MobiDB-lite"/>
    </source>
</evidence>
<dbReference type="EMBL" id="BPLQ01012650">
    <property type="protein sequence ID" value="GIY66766.1"/>
    <property type="molecule type" value="Genomic_DNA"/>
</dbReference>
<protein>
    <submittedName>
        <fullName evidence="2">Uncharacterized protein</fullName>
    </submittedName>
</protein>
<feature type="region of interest" description="Disordered" evidence="1">
    <location>
        <begin position="81"/>
        <end position="101"/>
    </location>
</feature>
<name>A0AAV4V9Z1_9ARAC</name>
<organism evidence="2 3">
    <name type="scientific">Caerostris darwini</name>
    <dbReference type="NCBI Taxonomy" id="1538125"/>
    <lineage>
        <taxon>Eukaryota</taxon>
        <taxon>Metazoa</taxon>
        <taxon>Ecdysozoa</taxon>
        <taxon>Arthropoda</taxon>
        <taxon>Chelicerata</taxon>
        <taxon>Arachnida</taxon>
        <taxon>Araneae</taxon>
        <taxon>Araneomorphae</taxon>
        <taxon>Entelegynae</taxon>
        <taxon>Araneoidea</taxon>
        <taxon>Araneidae</taxon>
        <taxon>Caerostris</taxon>
    </lineage>
</organism>
<sequence length="101" mass="11947">MFFESTVHHWKPTGTSRNWASTNTFPFLGRRMRGLKSPFSGLTQSVIGRTGDRSRKSTILYREIFRKGTCWEGRWGEGRRRNRNFDVPKNASNMHRHTEMR</sequence>
<keyword evidence="3" id="KW-1185">Reference proteome</keyword>
<comment type="caution">
    <text evidence="2">The sequence shown here is derived from an EMBL/GenBank/DDBJ whole genome shotgun (WGS) entry which is preliminary data.</text>
</comment>
<reference evidence="2 3" key="1">
    <citation type="submission" date="2021-06" db="EMBL/GenBank/DDBJ databases">
        <title>Caerostris darwini draft genome.</title>
        <authorList>
            <person name="Kono N."/>
            <person name="Arakawa K."/>
        </authorList>
    </citation>
    <scope>NUCLEOTIDE SEQUENCE [LARGE SCALE GENOMIC DNA]</scope>
</reference>